<sequence>MRRGRLSLAGQAFALQLIVLAVMIATGVVLAVLDARHDNDVMTTREVTDVAVSIAESPFVVDALRTPDPTAVLQPVTEHIRADTGMDFIVVMAPDRTRYTHTTPERIGEKFTGNIDRARAGETFTETFTGTLGPSIRAVTPVHDEQGNIVALVSAGVTRAKISTELSSQVPAIFAAALGGLVLASIGSFLLSRRLRRQTHGLAPDELRVMYEHHDAVLHSIHEGLLVFGPSGLHAEVVNDEARRLLDLPPGAIGRGDLPLSMQRMSWGKVRDETHVTNDRILLINQDVVTWSGRQIGTVMTIRDHTELRAVMGELDSVRSFAESLRAQAHESANRLHTVVTMVELGRYQEAVAFATAELQLSQSLIDRLLSTVGSPSLAALLLGKVNQASERGIELTVTDDTALESTAPLSAHETVTLVGNVIDNAIDAASATDDSSAGWVEVTVRHENSTETSDNQTATLQVRVADSGPGMSEEAFEIAAQRGYSTKADHFGLGLALVHRLVDRHGGTIRTERNPESAVTVTIPRKEYT</sequence>
<dbReference type="Gene3D" id="3.30.565.10">
    <property type="entry name" value="Histidine kinase-like ATPase, C-terminal domain"/>
    <property type="match status" value="1"/>
</dbReference>
<evidence type="ECO:0000256" key="7">
    <source>
        <dbReference type="ARBA" id="ARBA00022692"/>
    </source>
</evidence>
<dbReference type="Proteomes" id="UP001500603">
    <property type="component" value="Unassembled WGS sequence"/>
</dbReference>
<evidence type="ECO:0000256" key="4">
    <source>
        <dbReference type="ARBA" id="ARBA00022475"/>
    </source>
</evidence>
<keyword evidence="17" id="KW-1185">Reference proteome</keyword>
<reference evidence="17" key="1">
    <citation type="journal article" date="2019" name="Int. J. Syst. Evol. Microbiol.">
        <title>The Global Catalogue of Microorganisms (GCM) 10K type strain sequencing project: providing services to taxonomists for standard genome sequencing and annotation.</title>
        <authorList>
            <consortium name="The Broad Institute Genomics Platform"/>
            <consortium name="The Broad Institute Genome Sequencing Center for Infectious Disease"/>
            <person name="Wu L."/>
            <person name="Ma J."/>
        </authorList>
    </citation>
    <scope>NUCLEOTIDE SEQUENCE [LARGE SCALE GENOMIC DNA]</scope>
    <source>
        <strain evidence="17">JCM 18298</strain>
    </source>
</reference>
<feature type="transmembrane region" description="Helical" evidence="14">
    <location>
        <begin position="172"/>
        <end position="191"/>
    </location>
</feature>
<keyword evidence="9 16" id="KW-0418">Kinase</keyword>
<evidence type="ECO:0000256" key="13">
    <source>
        <dbReference type="ARBA" id="ARBA00023136"/>
    </source>
</evidence>
<dbReference type="InterPro" id="IPR029151">
    <property type="entry name" value="Sensor-like_sf"/>
</dbReference>
<dbReference type="SMART" id="SM00387">
    <property type="entry name" value="HATPase_c"/>
    <property type="match status" value="1"/>
</dbReference>
<keyword evidence="10" id="KW-0067">ATP-binding</keyword>
<comment type="caution">
    <text evidence="16">The sequence shown here is derived from an EMBL/GenBank/DDBJ whole genome shotgun (WGS) entry which is preliminary data.</text>
</comment>
<proteinExistence type="predicted"/>
<evidence type="ECO:0000256" key="8">
    <source>
        <dbReference type="ARBA" id="ARBA00022741"/>
    </source>
</evidence>
<evidence type="ECO:0000313" key="17">
    <source>
        <dbReference type="Proteomes" id="UP001500603"/>
    </source>
</evidence>
<dbReference type="PROSITE" id="PS50109">
    <property type="entry name" value="HIS_KIN"/>
    <property type="match status" value="1"/>
</dbReference>
<evidence type="ECO:0000256" key="9">
    <source>
        <dbReference type="ARBA" id="ARBA00022777"/>
    </source>
</evidence>
<dbReference type="GO" id="GO:0016301">
    <property type="term" value="F:kinase activity"/>
    <property type="evidence" value="ECO:0007669"/>
    <property type="project" value="UniProtKB-KW"/>
</dbReference>
<dbReference type="SUPFAM" id="SSF55890">
    <property type="entry name" value="Sporulation response regulatory protein Spo0B"/>
    <property type="match status" value="1"/>
</dbReference>
<name>A0ABP9JQM3_9NOCA</name>
<dbReference type="InterPro" id="IPR003594">
    <property type="entry name" value="HATPase_dom"/>
</dbReference>
<keyword evidence="13 14" id="KW-0472">Membrane</keyword>
<keyword evidence="12" id="KW-0902">Two-component regulatory system</keyword>
<dbReference type="EMBL" id="BAABJM010000001">
    <property type="protein sequence ID" value="GAA5041669.1"/>
    <property type="molecule type" value="Genomic_DNA"/>
</dbReference>
<dbReference type="InterPro" id="IPR004358">
    <property type="entry name" value="Sig_transdc_His_kin-like_C"/>
</dbReference>
<keyword evidence="6" id="KW-0808">Transferase</keyword>
<keyword evidence="5" id="KW-0597">Phosphoprotein</keyword>
<dbReference type="SUPFAM" id="SSF103190">
    <property type="entry name" value="Sensory domain-like"/>
    <property type="match status" value="1"/>
</dbReference>
<keyword evidence="8" id="KW-0547">Nucleotide-binding</keyword>
<organism evidence="16 17">
    <name type="scientific">Nocardia callitridis</name>
    <dbReference type="NCBI Taxonomy" id="648753"/>
    <lineage>
        <taxon>Bacteria</taxon>
        <taxon>Bacillati</taxon>
        <taxon>Actinomycetota</taxon>
        <taxon>Actinomycetes</taxon>
        <taxon>Mycobacteriales</taxon>
        <taxon>Nocardiaceae</taxon>
        <taxon>Nocardia</taxon>
    </lineage>
</organism>
<evidence type="ECO:0000256" key="2">
    <source>
        <dbReference type="ARBA" id="ARBA00004651"/>
    </source>
</evidence>
<dbReference type="InterPro" id="IPR033463">
    <property type="entry name" value="sCache_3"/>
</dbReference>
<dbReference type="EC" id="2.7.13.3" evidence="3"/>
<comment type="catalytic activity">
    <reaction evidence="1">
        <text>ATP + protein L-histidine = ADP + protein N-phospho-L-histidine.</text>
        <dbReference type="EC" id="2.7.13.3"/>
    </reaction>
</comment>
<gene>
    <name evidence="16" type="ORF">GCM10023318_00990</name>
</gene>
<evidence type="ECO:0000256" key="14">
    <source>
        <dbReference type="SAM" id="Phobius"/>
    </source>
</evidence>
<dbReference type="Gene3D" id="3.30.450.20">
    <property type="entry name" value="PAS domain"/>
    <property type="match status" value="2"/>
</dbReference>
<dbReference type="PANTHER" id="PTHR44936:SF9">
    <property type="entry name" value="SENSOR PROTEIN CREC"/>
    <property type="match status" value="1"/>
</dbReference>
<keyword evidence="4" id="KW-1003">Cell membrane</keyword>
<dbReference type="Pfam" id="PF17203">
    <property type="entry name" value="sCache_3_2"/>
    <property type="match status" value="1"/>
</dbReference>
<dbReference type="Pfam" id="PF02518">
    <property type="entry name" value="HATPase_c"/>
    <property type="match status" value="1"/>
</dbReference>
<protein>
    <recommendedName>
        <fullName evidence="3">histidine kinase</fullName>
        <ecNumber evidence="3">2.7.13.3</ecNumber>
    </recommendedName>
</protein>
<evidence type="ECO:0000313" key="16">
    <source>
        <dbReference type="EMBL" id="GAA5041669.1"/>
    </source>
</evidence>
<dbReference type="InterPro" id="IPR050980">
    <property type="entry name" value="2C_sensor_his_kinase"/>
</dbReference>
<dbReference type="InterPro" id="IPR005467">
    <property type="entry name" value="His_kinase_dom"/>
</dbReference>
<keyword evidence="11 14" id="KW-1133">Transmembrane helix</keyword>
<dbReference type="SUPFAM" id="SSF55874">
    <property type="entry name" value="ATPase domain of HSP90 chaperone/DNA topoisomerase II/histidine kinase"/>
    <property type="match status" value="1"/>
</dbReference>
<evidence type="ECO:0000256" key="3">
    <source>
        <dbReference type="ARBA" id="ARBA00012438"/>
    </source>
</evidence>
<dbReference type="PRINTS" id="PR00344">
    <property type="entry name" value="BCTRLSENSOR"/>
</dbReference>
<dbReference type="PANTHER" id="PTHR44936">
    <property type="entry name" value="SENSOR PROTEIN CREC"/>
    <property type="match status" value="1"/>
</dbReference>
<evidence type="ECO:0000259" key="15">
    <source>
        <dbReference type="PROSITE" id="PS50109"/>
    </source>
</evidence>
<dbReference type="InterPro" id="IPR016120">
    <property type="entry name" value="Sig_transdc_His_kin_SpoOB"/>
</dbReference>
<accession>A0ABP9JQM3</accession>
<evidence type="ECO:0000256" key="11">
    <source>
        <dbReference type="ARBA" id="ARBA00022989"/>
    </source>
</evidence>
<evidence type="ECO:0000256" key="6">
    <source>
        <dbReference type="ARBA" id="ARBA00022679"/>
    </source>
</evidence>
<dbReference type="InterPro" id="IPR036890">
    <property type="entry name" value="HATPase_C_sf"/>
</dbReference>
<evidence type="ECO:0000256" key="12">
    <source>
        <dbReference type="ARBA" id="ARBA00023012"/>
    </source>
</evidence>
<keyword evidence="7 14" id="KW-0812">Transmembrane</keyword>
<evidence type="ECO:0000256" key="5">
    <source>
        <dbReference type="ARBA" id="ARBA00022553"/>
    </source>
</evidence>
<feature type="transmembrane region" description="Helical" evidence="14">
    <location>
        <begin position="12"/>
        <end position="33"/>
    </location>
</feature>
<comment type="subcellular location">
    <subcellularLocation>
        <location evidence="2">Cell membrane</location>
        <topology evidence="2">Multi-pass membrane protein</topology>
    </subcellularLocation>
</comment>
<evidence type="ECO:0000256" key="1">
    <source>
        <dbReference type="ARBA" id="ARBA00000085"/>
    </source>
</evidence>
<feature type="domain" description="Histidine kinase" evidence="15">
    <location>
        <begin position="299"/>
        <end position="528"/>
    </location>
</feature>
<evidence type="ECO:0000256" key="10">
    <source>
        <dbReference type="ARBA" id="ARBA00022840"/>
    </source>
</evidence>